<evidence type="ECO:0000256" key="1">
    <source>
        <dbReference type="ARBA" id="ARBA00005715"/>
    </source>
</evidence>
<dbReference type="EMBL" id="CP089984">
    <property type="protein sequence ID" value="WXB11747.1"/>
    <property type="molecule type" value="Genomic_DNA"/>
</dbReference>
<dbReference type="Pfam" id="PF07005">
    <property type="entry name" value="SBD_N"/>
    <property type="match status" value="1"/>
</dbReference>
<proteinExistence type="inferred from homology"/>
<dbReference type="InterPro" id="IPR042213">
    <property type="entry name" value="NBD_C_sf"/>
</dbReference>
<dbReference type="InterPro" id="IPR031475">
    <property type="entry name" value="NBD_C"/>
</dbReference>
<reference evidence="9 10" key="1">
    <citation type="submission" date="2021-12" db="EMBL/GenBank/DDBJ databases">
        <title>Discovery of the Pendulisporaceae a myxobacterial family with distinct sporulation behavior and unique specialized metabolism.</title>
        <authorList>
            <person name="Garcia R."/>
            <person name="Popoff A."/>
            <person name="Bader C.D."/>
            <person name="Loehr J."/>
            <person name="Walesch S."/>
            <person name="Walt C."/>
            <person name="Boldt J."/>
            <person name="Bunk B."/>
            <person name="Haeckl F.J.F.P.J."/>
            <person name="Gunesch A.P."/>
            <person name="Birkelbach J."/>
            <person name="Nuebel U."/>
            <person name="Pietschmann T."/>
            <person name="Bach T."/>
            <person name="Mueller R."/>
        </authorList>
    </citation>
    <scope>NUCLEOTIDE SEQUENCE [LARGE SCALE GENOMIC DNA]</scope>
    <source>
        <strain evidence="9 10">MSr11954</strain>
    </source>
</reference>
<dbReference type="Gene3D" id="3.40.980.20">
    <property type="entry name" value="Four-carbon acid sugar kinase, nucleotide binding domain"/>
    <property type="match status" value="1"/>
</dbReference>
<comment type="similarity">
    <text evidence="1">Belongs to the four-carbon acid sugar kinase family.</text>
</comment>
<dbReference type="SUPFAM" id="SSF142764">
    <property type="entry name" value="YgbK-like"/>
    <property type="match status" value="1"/>
</dbReference>
<accession>A0ABZ2LLX1</accession>
<keyword evidence="2" id="KW-0808">Transferase</keyword>
<dbReference type="Pfam" id="PF17042">
    <property type="entry name" value="NBD_C"/>
    <property type="match status" value="1"/>
</dbReference>
<dbReference type="InterPro" id="IPR010737">
    <property type="entry name" value="4-carb_acid_sugar_kinase_N"/>
</dbReference>
<dbReference type="InterPro" id="IPR037051">
    <property type="entry name" value="4-carb_acid_sugar_kinase_N_sf"/>
</dbReference>
<feature type="domain" description="Four-carbon acid sugar kinase nucleotide binding" evidence="8">
    <location>
        <begin position="216"/>
        <end position="373"/>
    </location>
</feature>
<evidence type="ECO:0000256" key="2">
    <source>
        <dbReference type="ARBA" id="ARBA00022679"/>
    </source>
</evidence>
<keyword evidence="10" id="KW-1185">Reference proteome</keyword>
<keyword evidence="5" id="KW-0067">ATP-binding</keyword>
<evidence type="ECO:0000256" key="4">
    <source>
        <dbReference type="ARBA" id="ARBA00022777"/>
    </source>
</evidence>
<evidence type="ECO:0000256" key="3">
    <source>
        <dbReference type="ARBA" id="ARBA00022741"/>
    </source>
</evidence>
<gene>
    <name evidence="9" type="ORF">LZC94_28300</name>
</gene>
<keyword evidence="4" id="KW-0418">Kinase</keyword>
<feature type="domain" description="Four-carbon acid sugar kinase N-terminal" evidence="7">
    <location>
        <begin position="4"/>
        <end position="150"/>
    </location>
</feature>
<evidence type="ECO:0000259" key="7">
    <source>
        <dbReference type="Pfam" id="PF07005"/>
    </source>
</evidence>
<keyword evidence="3" id="KW-0547">Nucleotide-binding</keyword>
<dbReference type="RefSeq" id="WP_394821369.1">
    <property type="nucleotide sequence ID" value="NZ_CP089984.1"/>
</dbReference>
<evidence type="ECO:0000256" key="6">
    <source>
        <dbReference type="ARBA" id="ARBA00023277"/>
    </source>
</evidence>
<evidence type="ECO:0000313" key="10">
    <source>
        <dbReference type="Proteomes" id="UP001370348"/>
    </source>
</evidence>
<name>A0ABZ2LLX1_9BACT</name>
<keyword evidence="6" id="KW-0119">Carbohydrate metabolism</keyword>
<evidence type="ECO:0000259" key="8">
    <source>
        <dbReference type="Pfam" id="PF17042"/>
    </source>
</evidence>
<dbReference type="Gene3D" id="3.40.50.10840">
    <property type="entry name" value="Putative sugar-binding, N-terminal domain"/>
    <property type="match status" value="2"/>
</dbReference>
<evidence type="ECO:0000256" key="5">
    <source>
        <dbReference type="ARBA" id="ARBA00022840"/>
    </source>
</evidence>
<protein>
    <recommendedName>
        <fullName evidence="11">Four-carbon acid sugar kinase family protein</fullName>
    </recommendedName>
</protein>
<evidence type="ECO:0008006" key="11">
    <source>
        <dbReference type="Google" id="ProtNLM"/>
    </source>
</evidence>
<evidence type="ECO:0000313" key="9">
    <source>
        <dbReference type="EMBL" id="WXB11747.1"/>
    </source>
</evidence>
<dbReference type="Proteomes" id="UP001370348">
    <property type="component" value="Chromosome"/>
</dbReference>
<organism evidence="9 10">
    <name type="scientific">Pendulispora albinea</name>
    <dbReference type="NCBI Taxonomy" id="2741071"/>
    <lineage>
        <taxon>Bacteria</taxon>
        <taxon>Pseudomonadati</taxon>
        <taxon>Myxococcota</taxon>
        <taxon>Myxococcia</taxon>
        <taxon>Myxococcales</taxon>
        <taxon>Sorangiineae</taxon>
        <taxon>Pendulisporaceae</taxon>
        <taxon>Pendulispora</taxon>
    </lineage>
</organism>
<sequence length="389" mass="40805">MMTLLADDLTSALDGAAPFAARGLSARVVLDPSGLGEPRADVVAIDLDSRFASPGEAEARFRGAAERLPDAAIVYKTIDSTLRGNLSAEIQGALRGSGRARAVVAPAFPAAGRTTVAGRQLLHGVPLEHTAFARDPRTPVETSIVAERLAGLERARFSVHDAERDRDLDALVAAIGLESDVVWVGSPGLAAALARAIPHREASRPAFEPANGERALVVLGSLHPANDSQVERLVRAGARMVELPSGEGDVDPAAIASQIVRGFASGPLVCLRSPRAVSERGRSEREHAARGHAAAAEMAERMGAVVRCCAEEFDSLVATGGDTARRIVDALGASALDLMGEVEPGVPFGVLRRPRRAIPFSTKAGGFGDAETLLRCVHRLHTHEDEPSP</sequence>